<evidence type="ECO:0000259" key="3">
    <source>
        <dbReference type="Pfam" id="PF20152"/>
    </source>
</evidence>
<keyword evidence="5" id="KW-1185">Reference proteome</keyword>
<feature type="region of interest" description="Disordered" evidence="1">
    <location>
        <begin position="320"/>
        <end position="343"/>
    </location>
</feature>
<accession>A0AAD7I7U7</accession>
<evidence type="ECO:0000313" key="4">
    <source>
        <dbReference type="EMBL" id="KAJ7736025.1"/>
    </source>
</evidence>
<evidence type="ECO:0000313" key="5">
    <source>
        <dbReference type="Proteomes" id="UP001215280"/>
    </source>
</evidence>
<dbReference type="PANTHER" id="PTHR40465">
    <property type="entry name" value="CHROMOSOME 1, WHOLE GENOME SHOTGUN SEQUENCE"/>
    <property type="match status" value="1"/>
</dbReference>
<feature type="transmembrane region" description="Helical" evidence="2">
    <location>
        <begin position="119"/>
        <end position="138"/>
    </location>
</feature>
<feature type="domain" description="DUF6534" evidence="3">
    <location>
        <begin position="167"/>
        <end position="255"/>
    </location>
</feature>
<proteinExistence type="predicted"/>
<evidence type="ECO:0000256" key="1">
    <source>
        <dbReference type="SAM" id="MobiDB-lite"/>
    </source>
</evidence>
<comment type="caution">
    <text evidence="4">The sequence shown here is derived from an EMBL/GenBank/DDBJ whole genome shotgun (WGS) entry which is preliminary data.</text>
</comment>
<keyword evidence="2" id="KW-1133">Transmembrane helix</keyword>
<sequence length="343" mass="38267">MSSQPDVKTTVGALLAGCFVSVALSAILGFQTFLYFQIFPSDRIRYKALVVWIWILDALHTVLICTALWEFTILNFGDVEQANRIFPTVAATVVVTGVTTVSANAFYGWRIHKLSKQNLWISGPIAFLSFCRISLSVVNAVEMHIYQTFSKFASKFKLLITAGLAVSAITDILVYGTRYYYLRNLQQGYLMTQEVVDGILVFTVNDGLLTCAVAIAAISCWLGMHNYIWLGIFFSLAKRIEVYSNSVLATLNLRNWYRHRPPNMSSGIPMKRTTVASDRHNGGHPGLTSDKQPRPSLGDDGMPARMEVFVDHQVEYNVDVGDLGRTEDEDAHSRSSRKSMTIA</sequence>
<dbReference type="EMBL" id="JARJLG010000151">
    <property type="protein sequence ID" value="KAJ7736025.1"/>
    <property type="molecule type" value="Genomic_DNA"/>
</dbReference>
<name>A0AAD7I7U7_9AGAR</name>
<protein>
    <recommendedName>
        <fullName evidence="3">DUF6534 domain-containing protein</fullName>
    </recommendedName>
</protein>
<gene>
    <name evidence="4" type="ORF">DFH07DRAFT_966986</name>
</gene>
<reference evidence="4" key="1">
    <citation type="submission" date="2023-03" db="EMBL/GenBank/DDBJ databases">
        <title>Massive genome expansion in bonnet fungi (Mycena s.s.) driven by repeated elements and novel gene families across ecological guilds.</title>
        <authorList>
            <consortium name="Lawrence Berkeley National Laboratory"/>
            <person name="Harder C.B."/>
            <person name="Miyauchi S."/>
            <person name="Viragh M."/>
            <person name="Kuo A."/>
            <person name="Thoen E."/>
            <person name="Andreopoulos B."/>
            <person name="Lu D."/>
            <person name="Skrede I."/>
            <person name="Drula E."/>
            <person name="Henrissat B."/>
            <person name="Morin E."/>
            <person name="Kohler A."/>
            <person name="Barry K."/>
            <person name="LaButti K."/>
            <person name="Morin E."/>
            <person name="Salamov A."/>
            <person name="Lipzen A."/>
            <person name="Mereny Z."/>
            <person name="Hegedus B."/>
            <person name="Baldrian P."/>
            <person name="Stursova M."/>
            <person name="Weitz H."/>
            <person name="Taylor A."/>
            <person name="Grigoriev I.V."/>
            <person name="Nagy L.G."/>
            <person name="Martin F."/>
            <person name="Kauserud H."/>
        </authorList>
    </citation>
    <scope>NUCLEOTIDE SEQUENCE</scope>
    <source>
        <strain evidence="4">CBHHK188m</strain>
    </source>
</reference>
<feature type="transmembrane region" description="Helical" evidence="2">
    <location>
        <begin position="158"/>
        <end position="181"/>
    </location>
</feature>
<dbReference type="PANTHER" id="PTHR40465:SF1">
    <property type="entry name" value="DUF6534 DOMAIN-CONTAINING PROTEIN"/>
    <property type="match status" value="1"/>
</dbReference>
<organism evidence="4 5">
    <name type="scientific">Mycena maculata</name>
    <dbReference type="NCBI Taxonomy" id="230809"/>
    <lineage>
        <taxon>Eukaryota</taxon>
        <taxon>Fungi</taxon>
        <taxon>Dikarya</taxon>
        <taxon>Basidiomycota</taxon>
        <taxon>Agaricomycotina</taxon>
        <taxon>Agaricomycetes</taxon>
        <taxon>Agaricomycetidae</taxon>
        <taxon>Agaricales</taxon>
        <taxon>Marasmiineae</taxon>
        <taxon>Mycenaceae</taxon>
        <taxon>Mycena</taxon>
    </lineage>
</organism>
<dbReference type="InterPro" id="IPR045339">
    <property type="entry name" value="DUF6534"/>
</dbReference>
<dbReference type="Pfam" id="PF20152">
    <property type="entry name" value="DUF6534"/>
    <property type="match status" value="1"/>
</dbReference>
<feature type="transmembrane region" description="Helical" evidence="2">
    <location>
        <begin position="89"/>
        <end position="107"/>
    </location>
</feature>
<dbReference type="AlphaFoldDB" id="A0AAD7I7U7"/>
<feature type="transmembrane region" description="Helical" evidence="2">
    <location>
        <begin position="48"/>
        <end position="69"/>
    </location>
</feature>
<keyword evidence="2" id="KW-0472">Membrane</keyword>
<feature type="transmembrane region" description="Helical" evidence="2">
    <location>
        <begin position="12"/>
        <end position="36"/>
    </location>
</feature>
<keyword evidence="2" id="KW-0812">Transmembrane</keyword>
<dbReference type="Proteomes" id="UP001215280">
    <property type="component" value="Unassembled WGS sequence"/>
</dbReference>
<evidence type="ECO:0000256" key="2">
    <source>
        <dbReference type="SAM" id="Phobius"/>
    </source>
</evidence>
<feature type="region of interest" description="Disordered" evidence="1">
    <location>
        <begin position="264"/>
        <end position="302"/>
    </location>
</feature>